<dbReference type="InterPro" id="IPR052195">
    <property type="entry name" value="Bact_Alkyl/Aryl-Sulfatase"/>
</dbReference>
<protein>
    <submittedName>
        <fullName evidence="7">Metallo-beta-lactamase superfamily protein</fullName>
    </submittedName>
</protein>
<sequence>MFVTAIVLAGCDAGPDSLSGSNSAGHSAPSASTGKANRQVLSERPFDNRDDFENARRGLIAQDPDLVIDRRDGREIWNTTDYAFIDRDGEQSPDSVNPSLWRQAALNRIHGLFKVTDGLYQIRGYDLANMSIIESDSGWILVDPLTARETASKAFLFAREQLGEQPVRAILFTHSHIDHFGGVQGILQHLSEEERANLRVIAPAGFEEEATSENIIAGPAMSRRAMFMYGKRLDRDERGYVGTGLGKGPAFGTFGIAEPTDLVSETGTELVVDGVTMRFQMVSGSEAPAEFTFYLPEKRAFCGAELVSHNLHNLYTLRGAKVRDARVWSAYIEDARTRFAQADVYFGSHHWPVWGRENIQDFLVKQRDTYAFIHDQTVRMMNRGATPREIAEKLQLPPTLNEEFHNQGYYGTVAHNARAVYQYYMGWFTGNPAQLNPLPETDSAKRYVEMMGGAGKVLERARQDFDAAADMGGNEGRTTYRWLAELLNQVIFAEPDNEDAKRLLANVYDQLGYQSESAPWRNFYLTGAYELRHGSPEEGLKPAMMREVLLNTPVSRFFDSMAVRLNADDAEGKHLTIKFTFTDLEQSYLLTLENSVLHNRKSRPDTPADATLMLTRPMFVDLLIGKAGLKELLFSDDIHFEGSRLDLIGFFSMLDKPEGRFNIVTP</sequence>
<feature type="region of interest" description="Disordered" evidence="5">
    <location>
        <begin position="17"/>
        <end position="49"/>
    </location>
</feature>
<dbReference type="InterPro" id="IPR036866">
    <property type="entry name" value="RibonucZ/Hydroxyglut_hydro"/>
</dbReference>
<dbReference type="Pfam" id="PF14864">
    <property type="entry name" value="Alkyl_sulf_C"/>
    <property type="match status" value="1"/>
</dbReference>
<dbReference type="Gene3D" id="3.30.1050.10">
    <property type="entry name" value="SCP2 sterol-binding domain"/>
    <property type="match status" value="1"/>
</dbReference>
<dbReference type="GO" id="GO:0018909">
    <property type="term" value="P:dodecyl sulfate metabolic process"/>
    <property type="evidence" value="ECO:0007669"/>
    <property type="project" value="InterPro"/>
</dbReference>
<dbReference type="CDD" id="cd07710">
    <property type="entry name" value="arylsulfatase_Sdsa1-like_MBL-fold"/>
    <property type="match status" value="1"/>
</dbReference>
<keyword evidence="3" id="KW-0862">Zinc</keyword>
<dbReference type="InterPro" id="IPR038536">
    <property type="entry name" value="Alkyl/aryl-sulf_dimr_sf"/>
</dbReference>
<dbReference type="Pfam" id="PF14863">
    <property type="entry name" value="Alkyl_sulf_dimr"/>
    <property type="match status" value="1"/>
</dbReference>
<keyword evidence="8" id="KW-1185">Reference proteome</keyword>
<evidence type="ECO:0000256" key="2">
    <source>
        <dbReference type="ARBA" id="ARBA00022801"/>
    </source>
</evidence>
<evidence type="ECO:0000256" key="5">
    <source>
        <dbReference type="SAM" id="MobiDB-lite"/>
    </source>
</evidence>
<evidence type="ECO:0000256" key="4">
    <source>
        <dbReference type="ARBA" id="ARBA00033751"/>
    </source>
</evidence>
<dbReference type="Gene3D" id="1.25.40.880">
    <property type="entry name" value="Alkyl sulfatase, dimerisation domain"/>
    <property type="match status" value="1"/>
</dbReference>
<dbReference type="PANTHER" id="PTHR43223">
    <property type="entry name" value="ALKYL/ARYL-SULFATASE"/>
    <property type="match status" value="1"/>
</dbReference>
<evidence type="ECO:0000256" key="1">
    <source>
        <dbReference type="ARBA" id="ARBA00022723"/>
    </source>
</evidence>
<dbReference type="EMBL" id="APAT01000015">
    <property type="protein sequence ID" value="EMP56270.1"/>
    <property type="molecule type" value="Genomic_DNA"/>
</dbReference>
<keyword evidence="2" id="KW-0378">Hydrolase</keyword>
<comment type="caution">
    <text evidence="7">The sequence shown here is derived from an EMBL/GenBank/DDBJ whole genome shotgun (WGS) entry which is preliminary data.</text>
</comment>
<dbReference type="InterPro" id="IPR044097">
    <property type="entry name" value="Bds1/SdsA1_MBL-fold"/>
</dbReference>
<dbReference type="GO" id="GO:0046872">
    <property type="term" value="F:metal ion binding"/>
    <property type="evidence" value="ECO:0007669"/>
    <property type="project" value="UniProtKB-KW"/>
</dbReference>
<evidence type="ECO:0000313" key="7">
    <source>
        <dbReference type="EMBL" id="EMP56270.1"/>
    </source>
</evidence>
<dbReference type="Proteomes" id="UP000011960">
    <property type="component" value="Unassembled WGS sequence"/>
</dbReference>
<dbReference type="Gene3D" id="3.60.15.30">
    <property type="entry name" value="Metallo-beta-lactamase domain"/>
    <property type="match status" value="1"/>
</dbReference>
<keyword evidence="1" id="KW-0479">Metal-binding</keyword>
<dbReference type="InterPro" id="IPR029228">
    <property type="entry name" value="Alkyl_sulf_dimr"/>
</dbReference>
<dbReference type="Pfam" id="PF00753">
    <property type="entry name" value="Lactamase_B"/>
    <property type="match status" value="1"/>
</dbReference>
<dbReference type="InterPro" id="IPR029229">
    <property type="entry name" value="Alkyl_sulf_C"/>
</dbReference>
<organism evidence="7 8">
    <name type="scientific">Marinobacter santoriniensis NKSG1</name>
    <dbReference type="NCBI Taxonomy" id="1288826"/>
    <lineage>
        <taxon>Bacteria</taxon>
        <taxon>Pseudomonadati</taxon>
        <taxon>Pseudomonadota</taxon>
        <taxon>Gammaproteobacteria</taxon>
        <taxon>Pseudomonadales</taxon>
        <taxon>Marinobacteraceae</taxon>
        <taxon>Marinobacter</taxon>
    </lineage>
</organism>
<evidence type="ECO:0000256" key="3">
    <source>
        <dbReference type="ARBA" id="ARBA00022833"/>
    </source>
</evidence>
<dbReference type="GO" id="GO:0018741">
    <property type="term" value="F:linear primary-alkylsulfatase activity"/>
    <property type="evidence" value="ECO:0007669"/>
    <property type="project" value="InterPro"/>
</dbReference>
<name>M7CVP1_9GAMM</name>
<dbReference type="InterPro" id="IPR036527">
    <property type="entry name" value="SCP2_sterol-bd_dom_sf"/>
</dbReference>
<accession>M7CVP1</accession>
<evidence type="ECO:0000259" key="6">
    <source>
        <dbReference type="SMART" id="SM00849"/>
    </source>
</evidence>
<evidence type="ECO:0000313" key="8">
    <source>
        <dbReference type="Proteomes" id="UP000011960"/>
    </source>
</evidence>
<dbReference type="PATRIC" id="fig|1288826.3.peg.2044"/>
<dbReference type="SUPFAM" id="SSF56281">
    <property type="entry name" value="Metallo-hydrolase/oxidoreductase"/>
    <property type="match status" value="1"/>
</dbReference>
<gene>
    <name evidence="7" type="ORF">MSNKSG1_10363</name>
</gene>
<feature type="compositionally biased region" description="Polar residues" evidence="5">
    <location>
        <begin position="18"/>
        <end position="40"/>
    </location>
</feature>
<reference evidence="7 8" key="1">
    <citation type="journal article" date="2013" name="Genome Announc.">
        <title>Genome Sequence of Hydrothermal Arsenic-Respiring Bacterium Marinobacter santoriniensis NKSG1T.</title>
        <authorList>
            <person name="Handley K.M."/>
            <person name="Upton M."/>
            <person name="Beatson S.A."/>
            <person name="Hery M."/>
            <person name="Lloyd J.R."/>
        </authorList>
    </citation>
    <scope>NUCLEOTIDE SEQUENCE [LARGE SCALE GENOMIC DNA]</scope>
    <source>
        <strain evidence="7 8">NKSG1</strain>
    </source>
</reference>
<dbReference type="AlphaFoldDB" id="M7CVP1"/>
<proteinExistence type="inferred from homology"/>
<dbReference type="FunFam" id="3.60.15.30:FF:000001">
    <property type="entry name" value="Alkyl/aryl-sulfatase BDS1"/>
    <property type="match status" value="1"/>
</dbReference>
<feature type="domain" description="Metallo-beta-lactamase" evidence="6">
    <location>
        <begin position="127"/>
        <end position="350"/>
    </location>
</feature>
<dbReference type="SUPFAM" id="SSF55718">
    <property type="entry name" value="SCP-like"/>
    <property type="match status" value="1"/>
</dbReference>
<dbReference type="GO" id="GO:0046983">
    <property type="term" value="F:protein dimerization activity"/>
    <property type="evidence" value="ECO:0007669"/>
    <property type="project" value="InterPro"/>
</dbReference>
<dbReference type="InterPro" id="IPR001279">
    <property type="entry name" value="Metallo-B-lactamas"/>
</dbReference>
<dbReference type="eggNOG" id="COG2015">
    <property type="taxonomic scope" value="Bacteria"/>
</dbReference>
<comment type="similarity">
    <text evidence="4">Belongs to the metallo-beta-lactamase superfamily. Type III sulfatase family.</text>
</comment>
<dbReference type="SMART" id="SM00849">
    <property type="entry name" value="Lactamase_B"/>
    <property type="match status" value="1"/>
</dbReference>
<dbReference type="PANTHER" id="PTHR43223:SF1">
    <property type="entry name" value="ALKYL_ARYL-SULFATASE BDS1"/>
    <property type="match status" value="1"/>
</dbReference>
<dbReference type="STRING" id="1288826.MSNKSG1_10363"/>